<gene>
    <name evidence="1" type="ORF">ARAM_005622</name>
</gene>
<evidence type="ECO:0000313" key="2">
    <source>
        <dbReference type="Proteomes" id="UP000034291"/>
    </source>
</evidence>
<dbReference type="InterPro" id="IPR013880">
    <property type="entry name" value="Yos1"/>
</dbReference>
<dbReference type="AlphaFoldDB" id="A0A0F8UVV7"/>
<name>A0A0F8UVV7_9EURO</name>
<dbReference type="STRING" id="308745.A0A0F8UVV7"/>
<dbReference type="OrthoDB" id="15356at2759"/>
<protein>
    <submittedName>
        <fullName evidence="1">Uncharacterized protein</fullName>
    </submittedName>
</protein>
<dbReference type="Proteomes" id="UP000034291">
    <property type="component" value="Unassembled WGS sequence"/>
</dbReference>
<reference evidence="1 2" key="1">
    <citation type="submission" date="2015-02" db="EMBL/GenBank/DDBJ databases">
        <title>Draft Genome Sequences of Two Closely-Related Aflatoxigenic Aspergillus Species Obtained from the Cote d'Ivoire.</title>
        <authorList>
            <person name="Moore G.G."/>
            <person name="Beltz S.B."/>
            <person name="Mack B.M."/>
        </authorList>
    </citation>
    <scope>NUCLEOTIDE SEQUENCE [LARGE SCALE GENOMIC DNA]</scope>
    <source>
        <strain evidence="1 2">SRRC1468</strain>
    </source>
</reference>
<comment type="caution">
    <text evidence="1">The sequence shown here is derived from an EMBL/GenBank/DDBJ whole genome shotgun (WGS) entry which is preliminary data.</text>
</comment>
<dbReference type="Pfam" id="PF08571">
    <property type="entry name" value="Yos1"/>
    <property type="match status" value="1"/>
</dbReference>
<keyword evidence="2" id="KW-1185">Reference proteome</keyword>
<accession>A0A0F8UVV7</accession>
<proteinExistence type="predicted"/>
<evidence type="ECO:0000313" key="1">
    <source>
        <dbReference type="EMBL" id="KKK23624.1"/>
    </source>
</evidence>
<organism evidence="1 2">
    <name type="scientific">Aspergillus rambellii</name>
    <dbReference type="NCBI Taxonomy" id="308745"/>
    <lineage>
        <taxon>Eukaryota</taxon>
        <taxon>Fungi</taxon>
        <taxon>Dikarya</taxon>
        <taxon>Ascomycota</taxon>
        <taxon>Pezizomycotina</taxon>
        <taxon>Eurotiomycetes</taxon>
        <taxon>Eurotiomycetidae</taxon>
        <taxon>Eurotiales</taxon>
        <taxon>Aspergillaceae</taxon>
        <taxon>Aspergillus</taxon>
        <taxon>Aspergillus subgen. Nidulantes</taxon>
    </lineage>
</organism>
<sequence>MFFFGLGKLLYEVRHHAPPADPESPILTTTTTHYIVGWGRVQSEPAFGTTYDSTSVKAKTINLISSVRTVMRGESIPLPTHLPPASRDETRRDEGCLLSVSRKLKMNSPWLTNQFDVTRHSAFDRHQYNNYRLRAYPRVI</sequence>
<dbReference type="EMBL" id="JZBS01001220">
    <property type="protein sequence ID" value="KKK23624.1"/>
    <property type="molecule type" value="Genomic_DNA"/>
</dbReference>